<dbReference type="AlphaFoldDB" id="A0A4C1WR49"/>
<sequence length="172" mass="19094">MDFIQGLVGTPLRTTPHNVLEVQDKYDALKNEFKHTVQCIIDVVDLFYSWAMQYITFVTNKLSVNISENRRPRQRDGAAVAPLTAAWLSLLRRLVSYVRTSSGPPRLELPVGVGPSRRGGTMTSGQLFRDIVAQWRRKGGAAGAVRPGCQVPRGDNGVTTHSRSLGKSWKMD</sequence>
<dbReference type="Proteomes" id="UP000299102">
    <property type="component" value="Unassembled WGS sequence"/>
</dbReference>
<evidence type="ECO:0000313" key="3">
    <source>
        <dbReference type="Proteomes" id="UP000299102"/>
    </source>
</evidence>
<keyword evidence="3" id="KW-1185">Reference proteome</keyword>
<evidence type="ECO:0000313" key="2">
    <source>
        <dbReference type="EMBL" id="GBP52577.1"/>
    </source>
</evidence>
<protein>
    <submittedName>
        <fullName evidence="2">Uncharacterized protein</fullName>
    </submittedName>
</protein>
<name>A0A4C1WR49_EUMVA</name>
<accession>A0A4C1WR49</accession>
<proteinExistence type="predicted"/>
<evidence type="ECO:0000256" key="1">
    <source>
        <dbReference type="SAM" id="MobiDB-lite"/>
    </source>
</evidence>
<gene>
    <name evidence="2" type="ORF">EVAR_35766_1</name>
</gene>
<reference evidence="2 3" key="1">
    <citation type="journal article" date="2019" name="Commun. Biol.">
        <title>The bagworm genome reveals a unique fibroin gene that provides high tensile strength.</title>
        <authorList>
            <person name="Kono N."/>
            <person name="Nakamura H."/>
            <person name="Ohtoshi R."/>
            <person name="Tomita M."/>
            <person name="Numata K."/>
            <person name="Arakawa K."/>
        </authorList>
    </citation>
    <scope>NUCLEOTIDE SEQUENCE [LARGE SCALE GENOMIC DNA]</scope>
</reference>
<dbReference type="EMBL" id="BGZK01000606">
    <property type="protein sequence ID" value="GBP52577.1"/>
    <property type="molecule type" value="Genomic_DNA"/>
</dbReference>
<organism evidence="2 3">
    <name type="scientific">Eumeta variegata</name>
    <name type="common">Bagworm moth</name>
    <name type="synonym">Eumeta japonica</name>
    <dbReference type="NCBI Taxonomy" id="151549"/>
    <lineage>
        <taxon>Eukaryota</taxon>
        <taxon>Metazoa</taxon>
        <taxon>Ecdysozoa</taxon>
        <taxon>Arthropoda</taxon>
        <taxon>Hexapoda</taxon>
        <taxon>Insecta</taxon>
        <taxon>Pterygota</taxon>
        <taxon>Neoptera</taxon>
        <taxon>Endopterygota</taxon>
        <taxon>Lepidoptera</taxon>
        <taxon>Glossata</taxon>
        <taxon>Ditrysia</taxon>
        <taxon>Tineoidea</taxon>
        <taxon>Psychidae</taxon>
        <taxon>Oiketicinae</taxon>
        <taxon>Eumeta</taxon>
    </lineage>
</organism>
<feature type="region of interest" description="Disordered" evidence="1">
    <location>
        <begin position="142"/>
        <end position="172"/>
    </location>
</feature>
<comment type="caution">
    <text evidence="2">The sequence shown here is derived from an EMBL/GenBank/DDBJ whole genome shotgun (WGS) entry which is preliminary data.</text>
</comment>